<evidence type="ECO:0000313" key="1">
    <source>
        <dbReference type="EMBL" id="MBB6409015.1"/>
    </source>
</evidence>
<comment type="caution">
    <text evidence="1">The sequence shown here is derived from an EMBL/GenBank/DDBJ whole genome shotgun (WGS) entry which is preliminary data.</text>
</comment>
<proteinExistence type="predicted"/>
<dbReference type="RefSeq" id="WP_281391361.1">
    <property type="nucleotide sequence ID" value="NZ_JACHEF010000001.1"/>
</dbReference>
<keyword evidence="2" id="KW-1185">Reference proteome</keyword>
<reference evidence="1 2" key="1">
    <citation type="submission" date="2020-08" db="EMBL/GenBank/DDBJ databases">
        <title>Genomic Encyclopedia of Type Strains, Phase IV (KMG-IV): sequencing the most valuable type-strain genomes for metagenomic binning, comparative biology and taxonomic classification.</title>
        <authorList>
            <person name="Goeker M."/>
        </authorList>
    </citation>
    <scope>NUCLEOTIDE SEQUENCE [LARGE SCALE GENOMIC DNA]</scope>
    <source>
        <strain evidence="1 2">DSM 100039</strain>
    </source>
</reference>
<gene>
    <name evidence="1" type="ORF">HNQ71_001659</name>
</gene>
<protein>
    <submittedName>
        <fullName evidence="1">Uncharacterized protein</fullName>
    </submittedName>
</protein>
<dbReference type="EMBL" id="JACHEF010000001">
    <property type="protein sequence ID" value="MBB6409015.1"/>
    <property type="molecule type" value="Genomic_DNA"/>
</dbReference>
<name>A0A841PKK8_9HYPH</name>
<organism evidence="1 2">
    <name type="scientific">Mesorhizobium sangaii</name>
    <dbReference type="NCBI Taxonomy" id="505389"/>
    <lineage>
        <taxon>Bacteria</taxon>
        <taxon>Pseudomonadati</taxon>
        <taxon>Pseudomonadota</taxon>
        <taxon>Alphaproteobacteria</taxon>
        <taxon>Hyphomicrobiales</taxon>
        <taxon>Phyllobacteriaceae</taxon>
        <taxon>Mesorhizobium</taxon>
    </lineage>
</organism>
<sequence length="44" mass="4868">MVTIFKVSLAVDDADLGRAHRRLQGLKAPDIGFDLQADVRSEIE</sequence>
<evidence type="ECO:0000313" key="2">
    <source>
        <dbReference type="Proteomes" id="UP000556329"/>
    </source>
</evidence>
<accession>A0A841PKK8</accession>
<dbReference type="AlphaFoldDB" id="A0A841PKK8"/>
<dbReference type="Proteomes" id="UP000556329">
    <property type="component" value="Unassembled WGS sequence"/>
</dbReference>